<gene>
    <name evidence="1" type="ORF">CLV48_10427</name>
</gene>
<dbReference type="EMBL" id="PYGF01000004">
    <property type="protein sequence ID" value="PSL04853.1"/>
    <property type="molecule type" value="Genomic_DNA"/>
</dbReference>
<dbReference type="AlphaFoldDB" id="A0A2P8E5W5"/>
<protein>
    <submittedName>
        <fullName evidence="1">Nucleotidyltransferase substrate binding protein (TIGR01987 family)</fullName>
    </submittedName>
</protein>
<keyword evidence="1" id="KW-0808">Transferase</keyword>
<dbReference type="GO" id="GO:0016740">
    <property type="term" value="F:transferase activity"/>
    <property type="evidence" value="ECO:0007669"/>
    <property type="project" value="UniProtKB-KW"/>
</dbReference>
<dbReference type="Pfam" id="PF08780">
    <property type="entry name" value="NTase_sub_bind"/>
    <property type="match status" value="1"/>
</dbReference>
<keyword evidence="2" id="KW-1185">Reference proteome</keyword>
<dbReference type="Proteomes" id="UP000240708">
    <property type="component" value="Unassembled WGS sequence"/>
</dbReference>
<dbReference type="SUPFAM" id="SSF81593">
    <property type="entry name" value="Nucleotidyltransferase substrate binding subunit/domain"/>
    <property type="match status" value="1"/>
</dbReference>
<name>A0A2P8E5W5_9BACT</name>
<comment type="caution">
    <text evidence="1">The sequence shown here is derived from an EMBL/GenBank/DDBJ whole genome shotgun (WGS) entry which is preliminary data.</text>
</comment>
<dbReference type="InterPro" id="IPR010235">
    <property type="entry name" value="HepT"/>
</dbReference>
<evidence type="ECO:0000313" key="2">
    <source>
        <dbReference type="Proteomes" id="UP000240708"/>
    </source>
</evidence>
<dbReference type="RefSeq" id="WP_106566911.1">
    <property type="nucleotide sequence ID" value="NZ_JAUVYL010000018.1"/>
</dbReference>
<sequence>MKTLPITCEKCFLDFQESLDELQELIRIGKQQDLNEKSQKRIIRSFEITHELALKTIEEYFKKMGRPAFSGPRDATIEAFNEDLIDDGKGWLDMIIERIKYDPIYAEIEEKELTQHIIHKYLLLFNNFERHMKENLEGI</sequence>
<dbReference type="Gene3D" id="1.20.120.330">
    <property type="entry name" value="Nucleotidyltransferases domain 2"/>
    <property type="match status" value="1"/>
</dbReference>
<organism evidence="1 2">
    <name type="scientific">Cecembia rubra</name>
    <dbReference type="NCBI Taxonomy" id="1485585"/>
    <lineage>
        <taxon>Bacteria</taxon>
        <taxon>Pseudomonadati</taxon>
        <taxon>Bacteroidota</taxon>
        <taxon>Cytophagia</taxon>
        <taxon>Cytophagales</taxon>
        <taxon>Cyclobacteriaceae</taxon>
        <taxon>Cecembia</taxon>
    </lineage>
</organism>
<proteinExistence type="predicted"/>
<dbReference type="OrthoDB" id="9810452at2"/>
<reference evidence="1 2" key="1">
    <citation type="submission" date="2018-03" db="EMBL/GenBank/DDBJ databases">
        <title>Genomic Encyclopedia of Archaeal and Bacterial Type Strains, Phase II (KMG-II): from individual species to whole genera.</title>
        <authorList>
            <person name="Goeker M."/>
        </authorList>
    </citation>
    <scope>NUCLEOTIDE SEQUENCE [LARGE SCALE GENOMIC DNA]</scope>
    <source>
        <strain evidence="1 2">DSM 28057</strain>
    </source>
</reference>
<evidence type="ECO:0000313" key="1">
    <source>
        <dbReference type="EMBL" id="PSL04853.1"/>
    </source>
</evidence>
<accession>A0A2P8E5W5</accession>